<evidence type="ECO:0000313" key="2">
    <source>
        <dbReference type="EMBL" id="VDO15712.1"/>
    </source>
</evidence>
<organism evidence="2 3">
    <name type="scientific">Brugia timori</name>
    <dbReference type="NCBI Taxonomy" id="42155"/>
    <lineage>
        <taxon>Eukaryota</taxon>
        <taxon>Metazoa</taxon>
        <taxon>Ecdysozoa</taxon>
        <taxon>Nematoda</taxon>
        <taxon>Chromadorea</taxon>
        <taxon>Rhabditida</taxon>
        <taxon>Spirurina</taxon>
        <taxon>Spiruromorpha</taxon>
        <taxon>Filarioidea</taxon>
        <taxon>Onchocercidae</taxon>
        <taxon>Brugia</taxon>
    </lineage>
</organism>
<evidence type="ECO:0000256" key="1">
    <source>
        <dbReference type="SAM" id="MobiDB-lite"/>
    </source>
</evidence>
<dbReference type="Proteomes" id="UP000280834">
    <property type="component" value="Unassembled WGS sequence"/>
</dbReference>
<keyword evidence="3" id="KW-1185">Reference proteome</keyword>
<feature type="region of interest" description="Disordered" evidence="1">
    <location>
        <begin position="15"/>
        <end position="38"/>
    </location>
</feature>
<sequence>MIKTNFYHIYNIERERERERRRGKKNEEVKEENKLICN</sequence>
<gene>
    <name evidence="2" type="ORF">BTMF_LOCUS3898</name>
</gene>
<accession>A0A3P7WEN3</accession>
<dbReference type="EMBL" id="UZAG01003674">
    <property type="protein sequence ID" value="VDO15712.1"/>
    <property type="molecule type" value="Genomic_DNA"/>
</dbReference>
<dbReference type="AlphaFoldDB" id="A0A3P7WEN3"/>
<proteinExistence type="predicted"/>
<evidence type="ECO:0000313" key="3">
    <source>
        <dbReference type="Proteomes" id="UP000280834"/>
    </source>
</evidence>
<name>A0A3P7WEN3_9BILA</name>
<protein>
    <submittedName>
        <fullName evidence="2">Uncharacterized protein</fullName>
    </submittedName>
</protein>
<reference evidence="2 3" key="1">
    <citation type="submission" date="2018-11" db="EMBL/GenBank/DDBJ databases">
        <authorList>
            <consortium name="Pathogen Informatics"/>
        </authorList>
    </citation>
    <scope>NUCLEOTIDE SEQUENCE [LARGE SCALE GENOMIC DNA]</scope>
</reference>